<accession>A0ABQ1ATF6</accession>
<evidence type="ECO:0000313" key="10">
    <source>
        <dbReference type="EMBL" id="GFF87766.1"/>
    </source>
</evidence>
<dbReference type="InterPro" id="IPR036188">
    <property type="entry name" value="FAD/NAD-bd_sf"/>
</dbReference>
<feature type="domain" description="FAD-binding" evidence="9">
    <location>
        <begin position="495"/>
        <end position="828"/>
    </location>
</feature>
<dbReference type="PANTHER" id="PTHR43747">
    <property type="entry name" value="FAD-BINDING PROTEIN"/>
    <property type="match status" value="1"/>
</dbReference>
<evidence type="ECO:0000256" key="5">
    <source>
        <dbReference type="ARBA" id="ARBA00022723"/>
    </source>
</evidence>
<comment type="similarity">
    <text evidence="2">Belongs to the flavin-dependent halogenase family.</text>
</comment>
<evidence type="ECO:0000256" key="2">
    <source>
        <dbReference type="ARBA" id="ARBA00005706"/>
    </source>
</evidence>
<evidence type="ECO:0000256" key="6">
    <source>
        <dbReference type="ARBA" id="ARBA00022827"/>
    </source>
</evidence>
<comment type="cofactor">
    <cofactor evidence="1">
        <name>heme</name>
        <dbReference type="ChEBI" id="CHEBI:30413"/>
    </cofactor>
</comment>
<evidence type="ECO:0000256" key="7">
    <source>
        <dbReference type="ARBA" id="ARBA00023002"/>
    </source>
</evidence>
<comment type="caution">
    <text evidence="10">The sequence shown here is derived from an EMBL/GenBank/DDBJ whole genome shotgun (WGS) entry which is preliminary data.</text>
</comment>
<evidence type="ECO:0000256" key="8">
    <source>
        <dbReference type="ARBA" id="ARBA00023004"/>
    </source>
</evidence>
<keyword evidence="4" id="KW-0285">Flavoprotein</keyword>
<dbReference type="Gene3D" id="3.50.50.60">
    <property type="entry name" value="FAD/NAD(P)-binding domain"/>
    <property type="match status" value="1"/>
</dbReference>
<evidence type="ECO:0000313" key="11">
    <source>
        <dbReference type="Proteomes" id="UP000465266"/>
    </source>
</evidence>
<keyword evidence="5" id="KW-0479">Metal-binding</keyword>
<reference evidence="10 11" key="1">
    <citation type="submission" date="2020-01" db="EMBL/GenBank/DDBJ databases">
        <title>Draft genome sequence of Aspergillus udagawae IFM 53868.</title>
        <authorList>
            <person name="Takahashi H."/>
            <person name="Yaguchi T."/>
        </authorList>
    </citation>
    <scope>NUCLEOTIDE SEQUENCE [LARGE SCALE GENOMIC DNA]</scope>
    <source>
        <strain evidence="10 11">IFM 53868</strain>
    </source>
</reference>
<evidence type="ECO:0000259" key="9">
    <source>
        <dbReference type="Pfam" id="PF01494"/>
    </source>
</evidence>
<dbReference type="Pfam" id="PF00067">
    <property type="entry name" value="p450"/>
    <property type="match status" value="1"/>
</dbReference>
<dbReference type="PANTHER" id="PTHR43747:SF5">
    <property type="entry name" value="FAD-BINDING DOMAIN-CONTAINING PROTEIN"/>
    <property type="match status" value="1"/>
</dbReference>
<keyword evidence="7" id="KW-0560">Oxidoreductase</keyword>
<keyword evidence="6" id="KW-0274">FAD</keyword>
<dbReference type="InterPro" id="IPR002403">
    <property type="entry name" value="Cyt_P450_E_grp-IV"/>
</dbReference>
<dbReference type="EMBL" id="BLKG01000051">
    <property type="protein sequence ID" value="GFF87766.1"/>
    <property type="molecule type" value="Genomic_DNA"/>
</dbReference>
<keyword evidence="11" id="KW-1185">Reference proteome</keyword>
<dbReference type="InterPro" id="IPR050816">
    <property type="entry name" value="Flavin-dep_Halogenase_NPB"/>
</dbReference>
<dbReference type="PRINTS" id="PR00465">
    <property type="entry name" value="EP450IV"/>
</dbReference>
<dbReference type="InterPro" id="IPR017972">
    <property type="entry name" value="Cyt_P450_CS"/>
</dbReference>
<dbReference type="InterPro" id="IPR002938">
    <property type="entry name" value="FAD-bd"/>
</dbReference>
<dbReference type="InterPro" id="IPR036396">
    <property type="entry name" value="Cyt_P450_sf"/>
</dbReference>
<dbReference type="Proteomes" id="UP000465266">
    <property type="component" value="Unassembled WGS sequence"/>
</dbReference>
<evidence type="ECO:0000256" key="3">
    <source>
        <dbReference type="ARBA" id="ARBA00010617"/>
    </source>
</evidence>
<proteinExistence type="inferred from homology"/>
<dbReference type="PROSITE" id="PS00086">
    <property type="entry name" value="CYTOCHROME_P450"/>
    <property type="match status" value="1"/>
</dbReference>
<gene>
    <name evidence="10" type="ORF">IFM53868_05263</name>
</gene>
<dbReference type="SUPFAM" id="SSF51905">
    <property type="entry name" value="FAD/NAD(P)-binding domain"/>
    <property type="match status" value="1"/>
</dbReference>
<dbReference type="Gene3D" id="1.10.630.10">
    <property type="entry name" value="Cytochrome P450"/>
    <property type="match status" value="1"/>
</dbReference>
<dbReference type="CDD" id="cd11041">
    <property type="entry name" value="CYP503A1-like"/>
    <property type="match status" value="1"/>
</dbReference>
<dbReference type="SUPFAM" id="SSF48264">
    <property type="entry name" value="Cytochrome P450"/>
    <property type="match status" value="1"/>
</dbReference>
<evidence type="ECO:0000256" key="4">
    <source>
        <dbReference type="ARBA" id="ARBA00022630"/>
    </source>
</evidence>
<keyword evidence="8" id="KW-0408">Iron</keyword>
<organism evidence="10 11">
    <name type="scientific">Aspergillus udagawae</name>
    <dbReference type="NCBI Taxonomy" id="91492"/>
    <lineage>
        <taxon>Eukaryota</taxon>
        <taxon>Fungi</taxon>
        <taxon>Dikarya</taxon>
        <taxon>Ascomycota</taxon>
        <taxon>Pezizomycotina</taxon>
        <taxon>Eurotiomycetes</taxon>
        <taxon>Eurotiomycetidae</taxon>
        <taxon>Eurotiales</taxon>
        <taxon>Aspergillaceae</taxon>
        <taxon>Aspergillus</taxon>
        <taxon>Aspergillus subgen. Fumigati</taxon>
    </lineage>
</organism>
<dbReference type="Pfam" id="PF01494">
    <property type="entry name" value="FAD_binding_3"/>
    <property type="match status" value="1"/>
</dbReference>
<name>A0ABQ1ATF6_9EURO</name>
<evidence type="ECO:0000256" key="1">
    <source>
        <dbReference type="ARBA" id="ARBA00001971"/>
    </source>
</evidence>
<dbReference type="InterPro" id="IPR001128">
    <property type="entry name" value="Cyt_P450"/>
</dbReference>
<comment type="similarity">
    <text evidence="3">Belongs to the cytochrome P450 family.</text>
</comment>
<protein>
    <submittedName>
        <fullName evidence="10">RadH flavin-dependent halogenase</fullName>
    </submittedName>
</protein>
<sequence length="956" mass="105669">MEAFREHIKTLYWPYMATLAAIALAVRLCRRQHPIPIFGRPNEPDFMAALQEGAQRIPTRDIPTVIVPLKDPSTIAYAPEHTLSLGCEVYERLMGRYTRIPKRHHLAEFVRTVLTKNAVKSVALLQADAEWTVSSQLGQIPHWKSFSLFPTLVKLVSLHISRSFISPPLSRNQAWIDVTLNYAISTVTVAAKMSNTHWSLRPLRGLILPEGREMRRQFQRATTLVKPILASRLEQEEVGHSDLMQWIIDHYPNQKDDVVLHTQLQLEAVQAATYNLAFQRIHLFYDLLCRNAAADAGPPGALANLRKCDSSLKESQRLNPTDLVSVSRFALSPFRLPDGSTVPAGTSAGTPAMLADTDKMLWDDSLVFDGYRFENLRDIGDNEQKFQFLIHQVRCLYGFHCWNLLLIFAFSSPSELNWGYGTHACPGRHFASNQIKVLMAALLLRYDFRFAKDPNSDTGYKRPPNVVEGVRIMPNPNVLRSLFEIGSRCSFAPELLVVGGGPAGSYAAAALAREGVDTILLEADEFPRMLPSIRHFLRFIDLDSKFESHGFVQKNGAAFKLNSKPEAYTDFIAAGGPGSHAWNVVRSEADHIVFKHAGESGAKVFDGVKVNGIDFEPLPGASKDSALGRPVSATWASKGTSTSGTVKFEYLVDAIGRAGLVSTKYMKNRRYTQGLKNIASWGYWKGAGSYGVGNPREGDPYFEAIEDGSGWVWSIPLHNGTTSIGVVMNQDKATMKKRENGLSTRDYYLNVVQGTAGIQQLLNDAELVSDVKSASDWYYSASSYASPYLRVAGDAGCFIDPFFSSGVHLALASGLSAALTIRAAQRGECAEPVAAEWHSKKVAEGYTRFLLVVMSALKQISDQETPVLTDWGEESFSRVFGLFRPIIQGTVDVNKSLTKAEIAQTIEFCVQAFGTASPKVQDAVMHKLTAINDLTCSPKDAPQQLDANFSEMNGEL</sequence>